<dbReference type="Proteomes" id="UP000009168">
    <property type="component" value="Unassembled WGS sequence"/>
</dbReference>
<evidence type="ECO:0000313" key="2">
    <source>
        <dbReference type="EMBL" id="EAR94140.2"/>
    </source>
</evidence>
<dbReference type="AlphaFoldDB" id="I7M130"/>
<dbReference type="InParanoid" id="I7M130"/>
<reference evidence="3" key="1">
    <citation type="journal article" date="2006" name="PLoS Biol.">
        <title>Macronuclear genome sequence of the ciliate Tetrahymena thermophila, a model eukaryote.</title>
        <authorList>
            <person name="Eisen J.A."/>
            <person name="Coyne R.S."/>
            <person name="Wu M."/>
            <person name="Wu D."/>
            <person name="Thiagarajan M."/>
            <person name="Wortman J.R."/>
            <person name="Badger J.H."/>
            <person name="Ren Q."/>
            <person name="Amedeo P."/>
            <person name="Jones K.M."/>
            <person name="Tallon L.J."/>
            <person name="Delcher A.L."/>
            <person name="Salzberg S.L."/>
            <person name="Silva J.C."/>
            <person name="Haas B.J."/>
            <person name="Majoros W.H."/>
            <person name="Farzad M."/>
            <person name="Carlton J.M."/>
            <person name="Smith R.K. Jr."/>
            <person name="Garg J."/>
            <person name="Pearlman R.E."/>
            <person name="Karrer K.M."/>
            <person name="Sun L."/>
            <person name="Manning G."/>
            <person name="Elde N.C."/>
            <person name="Turkewitz A.P."/>
            <person name="Asai D.J."/>
            <person name="Wilkes D.E."/>
            <person name="Wang Y."/>
            <person name="Cai H."/>
            <person name="Collins K."/>
            <person name="Stewart B.A."/>
            <person name="Lee S.R."/>
            <person name="Wilamowska K."/>
            <person name="Weinberg Z."/>
            <person name="Ruzzo W.L."/>
            <person name="Wloga D."/>
            <person name="Gaertig J."/>
            <person name="Frankel J."/>
            <person name="Tsao C.-C."/>
            <person name="Gorovsky M.A."/>
            <person name="Keeling P.J."/>
            <person name="Waller R.F."/>
            <person name="Patron N.J."/>
            <person name="Cherry J.M."/>
            <person name="Stover N.A."/>
            <person name="Krieger C.J."/>
            <person name="del Toro C."/>
            <person name="Ryder H.F."/>
            <person name="Williamson S.C."/>
            <person name="Barbeau R.A."/>
            <person name="Hamilton E.P."/>
            <person name="Orias E."/>
        </authorList>
    </citation>
    <scope>NUCLEOTIDE SEQUENCE [LARGE SCALE GENOMIC DNA]</scope>
    <source>
        <strain evidence="3">SB210</strain>
    </source>
</reference>
<evidence type="ECO:0000256" key="1">
    <source>
        <dbReference type="SAM" id="MobiDB-lite"/>
    </source>
</evidence>
<protein>
    <submittedName>
        <fullName evidence="2">Uncharacterized protein</fullName>
    </submittedName>
</protein>
<name>I7M130_TETTS</name>
<dbReference type="EMBL" id="GG662717">
    <property type="protein sequence ID" value="EAR94140.2"/>
    <property type="molecule type" value="Genomic_DNA"/>
</dbReference>
<accession>I7M130</accession>
<dbReference type="KEGG" id="tet:TTHERM_00522070"/>
<gene>
    <name evidence="2" type="ORF">TTHERM_00522070</name>
</gene>
<keyword evidence="3" id="KW-1185">Reference proteome</keyword>
<organism evidence="2 3">
    <name type="scientific">Tetrahymena thermophila (strain SB210)</name>
    <dbReference type="NCBI Taxonomy" id="312017"/>
    <lineage>
        <taxon>Eukaryota</taxon>
        <taxon>Sar</taxon>
        <taxon>Alveolata</taxon>
        <taxon>Ciliophora</taxon>
        <taxon>Intramacronucleata</taxon>
        <taxon>Oligohymenophorea</taxon>
        <taxon>Hymenostomatida</taxon>
        <taxon>Tetrahymenina</taxon>
        <taxon>Tetrahymenidae</taxon>
        <taxon>Tetrahymena</taxon>
    </lineage>
</organism>
<dbReference type="RefSeq" id="XP_001014385.2">
    <property type="nucleotide sequence ID" value="XM_001014385.2"/>
</dbReference>
<proteinExistence type="predicted"/>
<sequence>MELQELYTSFLPKKAKNDNRQVPAPSQMYLSSNMQKLKLLKMEKDRKKSYNSHLQNNSKDIEESYNVSLNQFQKKKDDIKRSKSFNQSPIKQDDNNERQTQTKNSQNIPFEQYMNMKMLFQKNQQNEKNPQQNIFQNSFLQKINTKEDDNKIPSHHEQSIQKDKIYSHKQSNLSSRNMYQQSIVVLDYAKQNEEQNQCQQNSQNFSQIVKIQEIENQKSKQLDQEHNSYNSMGRQSLDYSQYQKEIEQYKQLERKCLNQRENSPMNIYFQQYSKSQQSHYDKYFPHYQIKIKIPSENSPEQKLGEVMGGKMRSYVPSELKGLDADSRLQISSREKKDPLVAQKFIVNSKIIQNTNLINQNNFQECYENPSSYQIQNNQNIYQTSELLQYQKRGKSSICQRANKIINVQQPISSKVIKPPLSVQAHLNKDNVVFQNLQETTVNGEKQTYIIPLQQNYSVCLNEIDRIKARRKLLFSKRGVSSNGDLQPFSKEESKIQFINKIEQQRLTPKNQIDNFFSNANQIRYIDNQNRNKYSEIQNTIQNNNNSFGQTLIQKNFQNTSYFENNDNQNLQQLNTKKRKHIKSQV</sequence>
<feature type="region of interest" description="Disordered" evidence="1">
    <location>
        <begin position="72"/>
        <end position="109"/>
    </location>
</feature>
<dbReference type="GeneID" id="7830511"/>
<evidence type="ECO:0000313" key="3">
    <source>
        <dbReference type="Proteomes" id="UP000009168"/>
    </source>
</evidence>
<feature type="compositionally biased region" description="Polar residues" evidence="1">
    <location>
        <begin position="98"/>
        <end position="109"/>
    </location>
</feature>